<gene>
    <name evidence="1" type="ORF">FHP25_27150</name>
</gene>
<dbReference type="SUPFAM" id="SSF47240">
    <property type="entry name" value="Ferritin-like"/>
    <property type="match status" value="1"/>
</dbReference>
<dbReference type="OrthoDB" id="581372at2"/>
<dbReference type="InterPro" id="IPR012348">
    <property type="entry name" value="RNR-like"/>
</dbReference>
<evidence type="ECO:0000313" key="1">
    <source>
        <dbReference type="EMBL" id="TXL72105.1"/>
    </source>
</evidence>
<dbReference type="EMBL" id="VDUZ01000036">
    <property type="protein sequence ID" value="TXL72105.1"/>
    <property type="molecule type" value="Genomic_DNA"/>
</dbReference>
<dbReference type="Proteomes" id="UP000321638">
    <property type="component" value="Unassembled WGS sequence"/>
</dbReference>
<comment type="caution">
    <text evidence="1">The sequence shown here is derived from an EMBL/GenBank/DDBJ whole genome shotgun (WGS) entry which is preliminary data.</text>
</comment>
<dbReference type="CDD" id="cd00657">
    <property type="entry name" value="Ferritin_like"/>
    <property type="match status" value="1"/>
</dbReference>
<dbReference type="AlphaFoldDB" id="A0A5C8PEN7"/>
<name>A0A5C8PEN7_9HYPH</name>
<sequence length="272" mass="30750">MKNWTLDDIAWDAFDRSKVDPDLLKLVKAAALVERNAYDYETYLSNVFGDDPEFRAAIGWWAREEVQHGEALGRWAMMADPSFDFAAAFKKFTEGYQLPLDATTSVRGTRAGELMARCIVETGTSSYYSALRDAAAEPVLKQICANIAADELRHYKLFYTHMRRWLEREHLGRWGRLRIGLARIHESEDDELSYAYYAANAAPGEAYDRTVCAKAYARRAYAVYRPGHVQRGVAMVLKAAGLDATGRLNAGLTRLAVSFMRWRSQRLARSGA</sequence>
<dbReference type="RefSeq" id="WP_147850132.1">
    <property type="nucleotide sequence ID" value="NZ_VDUZ01000036.1"/>
</dbReference>
<keyword evidence="2" id="KW-1185">Reference proteome</keyword>
<organism evidence="1 2">
    <name type="scientific">Vineibacter terrae</name>
    <dbReference type="NCBI Taxonomy" id="2586908"/>
    <lineage>
        <taxon>Bacteria</taxon>
        <taxon>Pseudomonadati</taxon>
        <taxon>Pseudomonadota</taxon>
        <taxon>Alphaproteobacteria</taxon>
        <taxon>Hyphomicrobiales</taxon>
        <taxon>Vineibacter</taxon>
    </lineage>
</organism>
<dbReference type="GO" id="GO:0016491">
    <property type="term" value="F:oxidoreductase activity"/>
    <property type="evidence" value="ECO:0007669"/>
    <property type="project" value="InterPro"/>
</dbReference>
<protein>
    <submittedName>
        <fullName evidence="1">Ferritin-like domain-containing protein</fullName>
    </submittedName>
</protein>
<proteinExistence type="predicted"/>
<accession>A0A5C8PEN7</accession>
<reference evidence="1 2" key="1">
    <citation type="submission" date="2019-06" db="EMBL/GenBank/DDBJ databases">
        <title>New taxonomy in bacterial strain CC-CFT640, isolated from vineyard.</title>
        <authorList>
            <person name="Lin S.-Y."/>
            <person name="Tsai C.-F."/>
            <person name="Young C.-C."/>
        </authorList>
    </citation>
    <scope>NUCLEOTIDE SEQUENCE [LARGE SCALE GENOMIC DNA]</scope>
    <source>
        <strain evidence="1 2">CC-CFT640</strain>
    </source>
</reference>
<dbReference type="InterPro" id="IPR009078">
    <property type="entry name" value="Ferritin-like_SF"/>
</dbReference>
<dbReference type="Gene3D" id="1.10.620.20">
    <property type="entry name" value="Ribonucleotide Reductase, subunit A"/>
    <property type="match status" value="1"/>
</dbReference>
<evidence type="ECO:0000313" key="2">
    <source>
        <dbReference type="Proteomes" id="UP000321638"/>
    </source>
</evidence>